<dbReference type="AlphaFoldDB" id="A0AAE1DZZ3"/>
<keyword evidence="3" id="KW-1185">Reference proteome</keyword>
<proteinExistence type="predicted"/>
<sequence length="89" mass="9750">MLLYEGHNSRPAGHATSARPASKESITARLVSSSRMRLLSGEASGGGHLGCLSSVFTQTVKDAPKTRLCQEIVVCEYYYLLSRQNRHLV</sequence>
<dbReference type="Proteomes" id="UP001283361">
    <property type="component" value="Unassembled WGS sequence"/>
</dbReference>
<comment type="caution">
    <text evidence="2">The sequence shown here is derived from an EMBL/GenBank/DDBJ whole genome shotgun (WGS) entry which is preliminary data.</text>
</comment>
<gene>
    <name evidence="2" type="ORF">RRG08_001646</name>
</gene>
<reference evidence="2" key="1">
    <citation type="journal article" date="2023" name="G3 (Bethesda)">
        <title>A reference genome for the long-term kleptoplast-retaining sea slug Elysia crispata morphotype clarki.</title>
        <authorList>
            <person name="Eastman K.E."/>
            <person name="Pendleton A.L."/>
            <person name="Shaikh M.A."/>
            <person name="Suttiyut T."/>
            <person name="Ogas R."/>
            <person name="Tomko P."/>
            <person name="Gavelis G."/>
            <person name="Widhalm J.R."/>
            <person name="Wisecaver J.H."/>
        </authorList>
    </citation>
    <scope>NUCLEOTIDE SEQUENCE</scope>
    <source>
        <strain evidence="2">ECLA1</strain>
    </source>
</reference>
<dbReference type="EMBL" id="JAWDGP010001678">
    <property type="protein sequence ID" value="KAK3789256.1"/>
    <property type="molecule type" value="Genomic_DNA"/>
</dbReference>
<organism evidence="2 3">
    <name type="scientific">Elysia crispata</name>
    <name type="common">lettuce slug</name>
    <dbReference type="NCBI Taxonomy" id="231223"/>
    <lineage>
        <taxon>Eukaryota</taxon>
        <taxon>Metazoa</taxon>
        <taxon>Spiralia</taxon>
        <taxon>Lophotrochozoa</taxon>
        <taxon>Mollusca</taxon>
        <taxon>Gastropoda</taxon>
        <taxon>Heterobranchia</taxon>
        <taxon>Euthyneura</taxon>
        <taxon>Panpulmonata</taxon>
        <taxon>Sacoglossa</taxon>
        <taxon>Placobranchoidea</taxon>
        <taxon>Plakobranchidae</taxon>
        <taxon>Elysia</taxon>
    </lineage>
</organism>
<evidence type="ECO:0000313" key="3">
    <source>
        <dbReference type="Proteomes" id="UP001283361"/>
    </source>
</evidence>
<name>A0AAE1DZZ3_9GAST</name>
<protein>
    <submittedName>
        <fullName evidence="2">Uncharacterized protein</fullName>
    </submittedName>
</protein>
<evidence type="ECO:0000256" key="1">
    <source>
        <dbReference type="SAM" id="MobiDB-lite"/>
    </source>
</evidence>
<accession>A0AAE1DZZ3</accession>
<feature type="region of interest" description="Disordered" evidence="1">
    <location>
        <begin position="1"/>
        <end position="26"/>
    </location>
</feature>
<evidence type="ECO:0000313" key="2">
    <source>
        <dbReference type="EMBL" id="KAK3789256.1"/>
    </source>
</evidence>